<dbReference type="RefSeq" id="WP_131840091.1">
    <property type="nucleotide sequence ID" value="NZ_SLWB01000015.1"/>
</dbReference>
<comment type="caution">
    <text evidence="1">The sequence shown here is derived from an EMBL/GenBank/DDBJ whole genome shotgun (WGS) entry which is preliminary data.</text>
</comment>
<dbReference type="OrthoDB" id="1027482at2"/>
<sequence>MKFLKVKIKRRFNTPEGVIGHANGEYVPDGKQYFDRMGKGEVVVDAPVFDYFHLQSFGSQKNWEWRLQDAHDFIGVGSIITGWYISDRFKQLLEQFKIGKGYHFYPTKLLFRGEKLDYWIFQYAIHPMQNIDFGRSFFHVEGEEQSGEGITTWQQYDEFDIQLYNQSKRSLVWDYATLTDDYDFLYYIVEGDILVSERLKDAIEQAGIEGLEFKEISYKLVSPSHGIE</sequence>
<accession>A0A4R2EAC8</accession>
<evidence type="ECO:0000313" key="2">
    <source>
        <dbReference type="Proteomes" id="UP000294830"/>
    </source>
</evidence>
<dbReference type="Proteomes" id="UP000294830">
    <property type="component" value="Unassembled WGS sequence"/>
</dbReference>
<evidence type="ECO:0008006" key="3">
    <source>
        <dbReference type="Google" id="ProtNLM"/>
    </source>
</evidence>
<organism evidence="1 2">
    <name type="scientific">Acetobacteroides hydrogenigenes</name>
    <dbReference type="NCBI Taxonomy" id="979970"/>
    <lineage>
        <taxon>Bacteria</taxon>
        <taxon>Pseudomonadati</taxon>
        <taxon>Bacteroidota</taxon>
        <taxon>Bacteroidia</taxon>
        <taxon>Bacteroidales</taxon>
        <taxon>Rikenellaceae</taxon>
        <taxon>Acetobacteroides</taxon>
    </lineage>
</organism>
<dbReference type="AlphaFoldDB" id="A0A4R2EAC8"/>
<reference evidence="1 2" key="1">
    <citation type="submission" date="2019-03" db="EMBL/GenBank/DDBJ databases">
        <title>Genomic Encyclopedia of Archaeal and Bacterial Type Strains, Phase II (KMG-II): from individual species to whole genera.</title>
        <authorList>
            <person name="Goeker M."/>
        </authorList>
    </citation>
    <scope>NUCLEOTIDE SEQUENCE [LARGE SCALE GENOMIC DNA]</scope>
    <source>
        <strain evidence="1 2">RL-C</strain>
    </source>
</reference>
<dbReference type="EMBL" id="SLWB01000015">
    <property type="protein sequence ID" value="TCN63652.1"/>
    <property type="molecule type" value="Genomic_DNA"/>
</dbReference>
<evidence type="ECO:0000313" key="1">
    <source>
        <dbReference type="EMBL" id="TCN63652.1"/>
    </source>
</evidence>
<name>A0A4R2EAC8_9BACT</name>
<protein>
    <recommendedName>
        <fullName evidence="3">Immunity protein 43 of polymorphic toxin system</fullName>
    </recommendedName>
</protein>
<proteinExistence type="predicted"/>
<gene>
    <name evidence="1" type="ORF">CLV25_1152</name>
</gene>
<keyword evidence="2" id="KW-1185">Reference proteome</keyword>